<evidence type="ECO:0000256" key="11">
    <source>
        <dbReference type="ARBA" id="ARBA00023136"/>
    </source>
</evidence>
<keyword evidence="11 12" id="KW-0472">Membrane</keyword>
<dbReference type="GO" id="GO:0019646">
    <property type="term" value="P:aerobic electron transport chain"/>
    <property type="evidence" value="ECO:0007669"/>
    <property type="project" value="TreeGrafter"/>
</dbReference>
<feature type="transmembrane region" description="Helical" evidence="12">
    <location>
        <begin position="88"/>
        <end position="108"/>
    </location>
</feature>
<dbReference type="PANTHER" id="PTHR43141:SF5">
    <property type="entry name" value="CYTOCHROME BD-I UBIQUINOL OXIDASE SUBUNIT 2"/>
    <property type="match status" value="1"/>
</dbReference>
<keyword evidence="8" id="KW-0249">Electron transport</keyword>
<dbReference type="EMBL" id="CAIZ01000119">
    <property type="protein sequence ID" value="CCH70064.1"/>
    <property type="molecule type" value="Genomic_DNA"/>
</dbReference>
<dbReference type="Pfam" id="PF02322">
    <property type="entry name" value="Cyt_bd_oxida_II"/>
    <property type="match status" value="1"/>
</dbReference>
<dbReference type="GO" id="GO:0070069">
    <property type="term" value="C:cytochrome complex"/>
    <property type="evidence" value="ECO:0007669"/>
    <property type="project" value="TreeGrafter"/>
</dbReference>
<evidence type="ECO:0000256" key="6">
    <source>
        <dbReference type="ARBA" id="ARBA00022692"/>
    </source>
</evidence>
<dbReference type="eggNOG" id="COG1294">
    <property type="taxonomic scope" value="Bacteria"/>
</dbReference>
<comment type="subcellular location">
    <subcellularLocation>
        <location evidence="1">Cell membrane</location>
        <topology evidence="1">Multi-pass membrane protein</topology>
    </subcellularLocation>
</comment>
<name>N0E4S2_9MICO</name>
<evidence type="ECO:0000256" key="1">
    <source>
        <dbReference type="ARBA" id="ARBA00004651"/>
    </source>
</evidence>
<protein>
    <submittedName>
        <fullName evidence="13">Cytochrome bd ubiquinol oxidase (Subunit II)</fullName>
        <ecNumber evidence="13">1.9.3.-</ecNumber>
    </submittedName>
</protein>
<dbReference type="GO" id="GO:0016682">
    <property type="term" value="F:oxidoreductase activity, acting on diphenols and related substances as donors, oxygen as acceptor"/>
    <property type="evidence" value="ECO:0007669"/>
    <property type="project" value="TreeGrafter"/>
</dbReference>
<comment type="similarity">
    <text evidence="2">Belongs to the cytochrome ubiquinol oxidase subunit 2 family.</text>
</comment>
<evidence type="ECO:0000256" key="2">
    <source>
        <dbReference type="ARBA" id="ARBA00007543"/>
    </source>
</evidence>
<dbReference type="GO" id="GO:0009055">
    <property type="term" value="F:electron transfer activity"/>
    <property type="evidence" value="ECO:0007669"/>
    <property type="project" value="TreeGrafter"/>
</dbReference>
<keyword evidence="13" id="KW-0560">Oxidoreductase</keyword>
<keyword evidence="9 12" id="KW-1133">Transmembrane helix</keyword>
<sequence>MTLNEFWFLIIGVLWAGFLVLEGFDFGVGALLPTLGKGRDASDSDKRRRLMLTTIGPHWDGNEVWLLTAGGATFAAFPHWYATMFSAMYLPLLLVLVALIVRAMGLEYRGKRNDDAWRRNWDLCITVGSIVAPLLIGVALTNLVRGLPIDADMEFAGNFFTLLNPMSLLGGIVVLGLCLTHGALFIALKTDGEIRRDARALATKVGLLTAGLAVVLLLWVGFTKGTMWSWITTVLAAVALLAAIYMNTKDREGWAFLGTAVTFATAVATYFLVLFPNVMPSTLDGGTSLTIENAASSPLTLKIMTWAAVVFTPIALIYTAWSYWAFRKRISTHQIPKAVAVH</sequence>
<dbReference type="Proteomes" id="UP000013167">
    <property type="component" value="Unassembled WGS sequence"/>
</dbReference>
<dbReference type="GO" id="GO:0046872">
    <property type="term" value="F:metal ion binding"/>
    <property type="evidence" value="ECO:0007669"/>
    <property type="project" value="UniProtKB-KW"/>
</dbReference>
<comment type="caution">
    <text evidence="13">The sequence shown here is derived from an EMBL/GenBank/DDBJ whole genome shotgun (WGS) entry which is preliminary data.</text>
</comment>
<dbReference type="HOGENOM" id="CLU_049294_0_1_11"/>
<dbReference type="PIRSF" id="PIRSF000267">
    <property type="entry name" value="Cyt_oxidse_sub2"/>
    <property type="match status" value="1"/>
</dbReference>
<dbReference type="STRING" id="1193181.BN10_50021"/>
<evidence type="ECO:0000256" key="12">
    <source>
        <dbReference type="SAM" id="Phobius"/>
    </source>
</evidence>
<feature type="transmembrane region" description="Helical" evidence="12">
    <location>
        <begin position="120"/>
        <end position="140"/>
    </location>
</feature>
<feature type="transmembrane region" description="Helical" evidence="12">
    <location>
        <begin position="200"/>
        <end position="222"/>
    </location>
</feature>
<feature type="transmembrane region" description="Helical" evidence="12">
    <location>
        <begin position="303"/>
        <end position="326"/>
    </location>
</feature>
<proteinExistence type="inferred from homology"/>
<keyword evidence="10" id="KW-0408">Iron</keyword>
<evidence type="ECO:0000256" key="4">
    <source>
        <dbReference type="ARBA" id="ARBA00022475"/>
    </source>
</evidence>
<dbReference type="NCBIfam" id="TIGR00203">
    <property type="entry name" value="cydB"/>
    <property type="match status" value="1"/>
</dbReference>
<evidence type="ECO:0000256" key="10">
    <source>
        <dbReference type="ARBA" id="ARBA00023004"/>
    </source>
</evidence>
<keyword evidence="14" id="KW-1185">Reference proteome</keyword>
<feature type="transmembrane region" description="Helical" evidence="12">
    <location>
        <begin position="228"/>
        <end position="246"/>
    </location>
</feature>
<evidence type="ECO:0000256" key="8">
    <source>
        <dbReference type="ARBA" id="ARBA00022982"/>
    </source>
</evidence>
<dbReference type="GO" id="GO:0005886">
    <property type="term" value="C:plasma membrane"/>
    <property type="evidence" value="ECO:0007669"/>
    <property type="project" value="UniProtKB-SubCell"/>
</dbReference>
<feature type="transmembrane region" description="Helical" evidence="12">
    <location>
        <begin position="168"/>
        <end position="188"/>
    </location>
</feature>
<dbReference type="OrthoDB" id="9776710at2"/>
<feature type="transmembrane region" description="Helical" evidence="12">
    <location>
        <begin position="253"/>
        <end position="275"/>
    </location>
</feature>
<dbReference type="EC" id="1.9.3.-" evidence="13"/>
<dbReference type="AlphaFoldDB" id="N0E4S2"/>
<keyword evidence="5" id="KW-0349">Heme</keyword>
<organism evidence="13 14">
    <name type="scientific">Phycicoccus elongatus Lp2</name>
    <dbReference type="NCBI Taxonomy" id="1193181"/>
    <lineage>
        <taxon>Bacteria</taxon>
        <taxon>Bacillati</taxon>
        <taxon>Actinomycetota</taxon>
        <taxon>Actinomycetes</taxon>
        <taxon>Micrococcales</taxon>
        <taxon>Intrasporangiaceae</taxon>
        <taxon>Phycicoccus</taxon>
    </lineage>
</organism>
<evidence type="ECO:0000256" key="9">
    <source>
        <dbReference type="ARBA" id="ARBA00022989"/>
    </source>
</evidence>
<dbReference type="RefSeq" id="WP_010849167.1">
    <property type="nucleotide sequence ID" value="NZ_HF570956.1"/>
</dbReference>
<gene>
    <name evidence="13" type="primary">cydB</name>
    <name evidence="13" type="ORF">BN10_50021</name>
</gene>
<evidence type="ECO:0000313" key="14">
    <source>
        <dbReference type="Proteomes" id="UP000013167"/>
    </source>
</evidence>
<evidence type="ECO:0000256" key="5">
    <source>
        <dbReference type="ARBA" id="ARBA00022617"/>
    </source>
</evidence>
<dbReference type="InterPro" id="IPR003317">
    <property type="entry name" value="Cyt-d_oxidase_su2"/>
</dbReference>
<keyword evidence="7" id="KW-0479">Metal-binding</keyword>
<accession>N0E4S2</accession>
<feature type="transmembrane region" description="Helical" evidence="12">
    <location>
        <begin position="6"/>
        <end position="32"/>
    </location>
</feature>
<keyword evidence="3" id="KW-0813">Transport</keyword>
<evidence type="ECO:0000256" key="7">
    <source>
        <dbReference type="ARBA" id="ARBA00022723"/>
    </source>
</evidence>
<evidence type="ECO:0000313" key="13">
    <source>
        <dbReference type="EMBL" id="CCH70064.1"/>
    </source>
</evidence>
<dbReference type="PANTHER" id="PTHR43141">
    <property type="entry name" value="CYTOCHROME BD2 SUBUNIT II"/>
    <property type="match status" value="1"/>
</dbReference>
<evidence type="ECO:0000256" key="3">
    <source>
        <dbReference type="ARBA" id="ARBA00022448"/>
    </source>
</evidence>
<keyword evidence="6 12" id="KW-0812">Transmembrane</keyword>
<keyword evidence="4" id="KW-1003">Cell membrane</keyword>
<reference evidence="13 14" key="1">
    <citation type="journal article" date="2013" name="ISME J.">
        <title>A metabolic model for members of the genus Tetrasphaera involved in enhanced biological phosphorus removal.</title>
        <authorList>
            <person name="Kristiansen R."/>
            <person name="Nguyen H.T.T."/>
            <person name="Saunders A.M."/>
            <person name="Nielsen J.L."/>
            <person name="Wimmer R."/>
            <person name="Le V.Q."/>
            <person name="McIlroy S.J."/>
            <person name="Petrovski S."/>
            <person name="Seviour R.J."/>
            <person name="Calteau A."/>
            <person name="Nielsen K.L."/>
            <person name="Nielsen P.H."/>
        </authorList>
    </citation>
    <scope>NUCLEOTIDE SEQUENCE [LARGE SCALE GENOMIC DNA]</scope>
    <source>
        <strain evidence="13 14">Lp2</strain>
    </source>
</reference>